<comment type="caution">
    <text evidence="2">The sequence shown here is derived from an EMBL/GenBank/DDBJ whole genome shotgun (WGS) entry which is preliminary data.</text>
</comment>
<sequence>MSTQEPAPGAVESEQTEAALVQHYPRLVRIAYLVLPPSLGRNRRALAAHSIVQRSLPRDRTARVPGTGGAGMLVPRGTASPGYARLRRRVLRQALVAGLPLRRRAWPRRAHLPHPLPRVWGPGLPPHSGGADELALERQLSAVSGAARAAYALRVLEALPDAAIRQVLTDAGVADPRAALAAADGLPLPERGPAAHPVPPAAPERSPRAESPAR</sequence>
<dbReference type="Proteomes" id="UP000484988">
    <property type="component" value="Unassembled WGS sequence"/>
</dbReference>
<evidence type="ECO:0000313" key="2">
    <source>
        <dbReference type="EMBL" id="GFH34983.1"/>
    </source>
</evidence>
<protein>
    <submittedName>
        <fullName evidence="2">Uncharacterized protein</fullName>
    </submittedName>
</protein>
<organism evidence="2 3">
    <name type="scientific">Streptomyces pacificus</name>
    <dbReference type="NCBI Taxonomy" id="2705029"/>
    <lineage>
        <taxon>Bacteria</taxon>
        <taxon>Bacillati</taxon>
        <taxon>Actinomycetota</taxon>
        <taxon>Actinomycetes</taxon>
        <taxon>Kitasatosporales</taxon>
        <taxon>Streptomycetaceae</taxon>
        <taxon>Streptomyces</taxon>
    </lineage>
</organism>
<keyword evidence="3" id="KW-1185">Reference proteome</keyword>
<dbReference type="EMBL" id="BLLG01000003">
    <property type="protein sequence ID" value="GFH34983.1"/>
    <property type="molecule type" value="Genomic_DNA"/>
</dbReference>
<accession>A0A6A0ARS4</accession>
<feature type="region of interest" description="Disordered" evidence="1">
    <location>
        <begin position="57"/>
        <end position="76"/>
    </location>
</feature>
<name>A0A6A0ARS4_9ACTN</name>
<gene>
    <name evidence="2" type="ORF">SCWH03_11970</name>
</gene>
<evidence type="ECO:0000313" key="3">
    <source>
        <dbReference type="Proteomes" id="UP000484988"/>
    </source>
</evidence>
<proteinExistence type="predicted"/>
<dbReference type="AlphaFoldDB" id="A0A6A0ARS4"/>
<evidence type="ECO:0000256" key="1">
    <source>
        <dbReference type="SAM" id="MobiDB-lite"/>
    </source>
</evidence>
<reference evidence="2 3" key="1">
    <citation type="submission" date="2020-02" db="EMBL/GenBank/DDBJ databases">
        <title>Whole Genome Shotgun Sequence of Streptomyces sp. strain CWH03.</title>
        <authorList>
            <person name="Dohra H."/>
            <person name="Kodani S."/>
            <person name="Yamamura H."/>
        </authorList>
    </citation>
    <scope>NUCLEOTIDE SEQUENCE [LARGE SCALE GENOMIC DNA]</scope>
    <source>
        <strain evidence="2 3">CWH03</strain>
    </source>
</reference>
<feature type="compositionally biased region" description="Basic and acidic residues" evidence="1">
    <location>
        <begin position="205"/>
        <end position="214"/>
    </location>
</feature>
<feature type="region of interest" description="Disordered" evidence="1">
    <location>
        <begin position="184"/>
        <end position="214"/>
    </location>
</feature>